<organism evidence="1 2">
    <name type="scientific">Flavisolibacter tropicus</name>
    <dbReference type="NCBI Taxonomy" id="1492898"/>
    <lineage>
        <taxon>Bacteria</taxon>
        <taxon>Pseudomonadati</taxon>
        <taxon>Bacteroidota</taxon>
        <taxon>Chitinophagia</taxon>
        <taxon>Chitinophagales</taxon>
        <taxon>Chitinophagaceae</taxon>
        <taxon>Flavisolibacter</taxon>
    </lineage>
</organism>
<dbReference type="AlphaFoldDB" id="A0A172TXW3"/>
<dbReference type="Proteomes" id="UP000077177">
    <property type="component" value="Chromosome"/>
</dbReference>
<accession>A0A172TXW3</accession>
<dbReference type="EMBL" id="CP011390">
    <property type="protein sequence ID" value="ANE51846.1"/>
    <property type="molecule type" value="Genomic_DNA"/>
</dbReference>
<sequence>MVKTIIGIMVVGIISCTNNSNTHTDATGTVESIKDTNHLITDSVKMPDTTTADIDAMKKRN</sequence>
<reference evidence="2" key="1">
    <citation type="submission" date="2015-01" db="EMBL/GenBank/DDBJ databases">
        <title>Flavisolibacter sp./LCS9/ whole genome sequencing.</title>
        <authorList>
            <person name="Kim M.K."/>
            <person name="Srinivasan S."/>
            <person name="Lee J.-J."/>
        </authorList>
    </citation>
    <scope>NUCLEOTIDE SEQUENCE [LARGE SCALE GENOMIC DNA]</scope>
    <source>
        <strain evidence="2">LCS9</strain>
    </source>
</reference>
<proteinExistence type="predicted"/>
<gene>
    <name evidence="1" type="ORF">SY85_16455</name>
</gene>
<dbReference type="PROSITE" id="PS51257">
    <property type="entry name" value="PROKAR_LIPOPROTEIN"/>
    <property type="match status" value="1"/>
</dbReference>
<name>A0A172TXW3_9BACT</name>
<keyword evidence="2" id="KW-1185">Reference proteome</keyword>
<reference evidence="1 2" key="2">
    <citation type="journal article" date="2016" name="Int. J. Syst. Evol. Microbiol.">
        <title>Flavisolibacter tropicus sp. nov., isolated from tropical soil.</title>
        <authorList>
            <person name="Lee J.J."/>
            <person name="Kang M.S."/>
            <person name="Kim G.S."/>
            <person name="Lee C.S."/>
            <person name="Lim S."/>
            <person name="Lee J."/>
            <person name="Roh S.H."/>
            <person name="Kang H."/>
            <person name="Ha J.M."/>
            <person name="Bae S."/>
            <person name="Jung H.Y."/>
            <person name="Kim M.K."/>
        </authorList>
    </citation>
    <scope>NUCLEOTIDE SEQUENCE [LARGE SCALE GENOMIC DNA]</scope>
    <source>
        <strain evidence="1 2">LCS9</strain>
    </source>
</reference>
<dbReference type="STRING" id="1492898.SY85_16455"/>
<evidence type="ECO:0008006" key="3">
    <source>
        <dbReference type="Google" id="ProtNLM"/>
    </source>
</evidence>
<dbReference type="RefSeq" id="WP_066405980.1">
    <property type="nucleotide sequence ID" value="NZ_CP011390.1"/>
</dbReference>
<evidence type="ECO:0000313" key="1">
    <source>
        <dbReference type="EMBL" id="ANE51846.1"/>
    </source>
</evidence>
<evidence type="ECO:0000313" key="2">
    <source>
        <dbReference type="Proteomes" id="UP000077177"/>
    </source>
</evidence>
<protein>
    <recommendedName>
        <fullName evidence="3">Lipoprotein</fullName>
    </recommendedName>
</protein>
<dbReference type="KEGG" id="fla:SY85_16455"/>